<dbReference type="AlphaFoldDB" id="A0ABD2UD69"/>
<protein>
    <submittedName>
        <fullName evidence="1">Uncharacterized protein</fullName>
    </submittedName>
</protein>
<name>A0ABD2UD69_9SOLN</name>
<dbReference type="Proteomes" id="UP001627284">
    <property type="component" value="Unassembled WGS sequence"/>
</dbReference>
<evidence type="ECO:0000313" key="2">
    <source>
        <dbReference type="Proteomes" id="UP001627284"/>
    </source>
</evidence>
<dbReference type="EMBL" id="JBJKTR010000006">
    <property type="protein sequence ID" value="KAL3365516.1"/>
    <property type="molecule type" value="Genomic_DNA"/>
</dbReference>
<keyword evidence="2" id="KW-1185">Reference proteome</keyword>
<accession>A0ABD2UD69</accession>
<feature type="non-terminal residue" evidence="1">
    <location>
        <position position="1"/>
    </location>
</feature>
<comment type="caution">
    <text evidence="1">The sequence shown here is derived from an EMBL/GenBank/DDBJ whole genome shotgun (WGS) entry which is preliminary data.</text>
</comment>
<gene>
    <name evidence="1" type="ORF">AABB24_010570</name>
</gene>
<evidence type="ECO:0000313" key="1">
    <source>
        <dbReference type="EMBL" id="KAL3365516.1"/>
    </source>
</evidence>
<reference evidence="1 2" key="1">
    <citation type="submission" date="2024-05" db="EMBL/GenBank/DDBJ databases">
        <title>De novo assembly of an allotetraploid wild potato.</title>
        <authorList>
            <person name="Hosaka A.J."/>
        </authorList>
    </citation>
    <scope>NUCLEOTIDE SEQUENCE [LARGE SCALE GENOMIC DNA]</scope>
    <source>
        <tissue evidence="1">Young leaves</tissue>
    </source>
</reference>
<organism evidence="1 2">
    <name type="scientific">Solanum stoloniferum</name>
    <dbReference type="NCBI Taxonomy" id="62892"/>
    <lineage>
        <taxon>Eukaryota</taxon>
        <taxon>Viridiplantae</taxon>
        <taxon>Streptophyta</taxon>
        <taxon>Embryophyta</taxon>
        <taxon>Tracheophyta</taxon>
        <taxon>Spermatophyta</taxon>
        <taxon>Magnoliopsida</taxon>
        <taxon>eudicotyledons</taxon>
        <taxon>Gunneridae</taxon>
        <taxon>Pentapetalae</taxon>
        <taxon>asterids</taxon>
        <taxon>lamiids</taxon>
        <taxon>Solanales</taxon>
        <taxon>Solanaceae</taxon>
        <taxon>Solanoideae</taxon>
        <taxon>Solaneae</taxon>
        <taxon>Solanum</taxon>
    </lineage>
</organism>
<sequence length="133" mass="15482">KKENLKMPKVKRECEEVLRLLEGEEGNLDSSSPESMEVYRHPSKEIGSEQLREKKTEMTAVEVDGANHRLSVEPWRQMMPRKVNDRPSCTIVVCNKKVEFQFLNHRGTGWTVVQSTNRRLHQSFEEPDILSKC</sequence>
<proteinExistence type="predicted"/>